<gene>
    <name evidence="3" type="ORF">C9374_012426</name>
</gene>
<feature type="compositionally biased region" description="Low complexity" evidence="1">
    <location>
        <begin position="231"/>
        <end position="243"/>
    </location>
</feature>
<keyword evidence="2" id="KW-1133">Transmembrane helix</keyword>
<feature type="transmembrane region" description="Helical" evidence="2">
    <location>
        <begin position="283"/>
        <end position="312"/>
    </location>
</feature>
<proteinExistence type="predicted"/>
<dbReference type="Proteomes" id="UP000816034">
    <property type="component" value="Unassembled WGS sequence"/>
</dbReference>
<evidence type="ECO:0000313" key="3">
    <source>
        <dbReference type="EMBL" id="KAG2392174.1"/>
    </source>
</evidence>
<dbReference type="EMBL" id="PYSW02000005">
    <property type="protein sequence ID" value="KAG2392174.1"/>
    <property type="molecule type" value="Genomic_DNA"/>
</dbReference>
<dbReference type="GeneID" id="68104880"/>
<evidence type="ECO:0000256" key="2">
    <source>
        <dbReference type="SAM" id="Phobius"/>
    </source>
</evidence>
<feature type="region of interest" description="Disordered" evidence="1">
    <location>
        <begin position="107"/>
        <end position="185"/>
    </location>
</feature>
<feature type="compositionally biased region" description="Acidic residues" evidence="1">
    <location>
        <begin position="151"/>
        <end position="166"/>
    </location>
</feature>
<keyword evidence="2" id="KW-0812">Transmembrane</keyword>
<accession>A0AA88GX42</accession>
<reference evidence="3 4" key="1">
    <citation type="journal article" date="2018" name="BMC Genomics">
        <title>The genome of Naegleria lovaniensis, the basis for a comparative approach to unravel pathogenicity factors of the human pathogenic amoeba N. fowleri.</title>
        <authorList>
            <person name="Liechti N."/>
            <person name="Schurch N."/>
            <person name="Bruggmann R."/>
            <person name="Wittwer M."/>
        </authorList>
    </citation>
    <scope>NUCLEOTIDE SEQUENCE [LARGE SCALE GENOMIC DNA]</scope>
    <source>
        <strain evidence="3 4">ATCC 30569</strain>
    </source>
</reference>
<dbReference type="AlphaFoldDB" id="A0AA88GX42"/>
<feature type="compositionally biased region" description="Low complexity" evidence="1">
    <location>
        <begin position="37"/>
        <end position="46"/>
    </location>
</feature>
<organism evidence="3 4">
    <name type="scientific">Naegleria lovaniensis</name>
    <name type="common">Amoeba</name>
    <dbReference type="NCBI Taxonomy" id="51637"/>
    <lineage>
        <taxon>Eukaryota</taxon>
        <taxon>Discoba</taxon>
        <taxon>Heterolobosea</taxon>
        <taxon>Tetramitia</taxon>
        <taxon>Eutetramitia</taxon>
        <taxon>Vahlkampfiidae</taxon>
        <taxon>Naegleria</taxon>
    </lineage>
</organism>
<feature type="compositionally biased region" description="Low complexity" evidence="1">
    <location>
        <begin position="12"/>
        <end position="28"/>
    </location>
</feature>
<evidence type="ECO:0000256" key="1">
    <source>
        <dbReference type="SAM" id="MobiDB-lite"/>
    </source>
</evidence>
<sequence>MNPYANPYDGTTTGSIASSFPSSSSTTSNHIRFAPTNSSNVNNNSSNVELEDLSDMMITSNGAGGHSAALNNTWNGNTPSTYNNNITQKVVDDVILFDDKNEKFHEQGISDHRSSSNNNNPNNLKSKIKNKLKRSKKNGKIRFEDEVGGGVDDEDDGNDSLSEEEESSHHSKYANGGSGALNSTRTSPAIHYTQKHSPLMISSADSEPQTKTLPTQKQDQYGKGFTEVMLPPLSQPQQQSDPSIQVKEEHPIQKNASSSSSNEPVEDPNSISAKLMKGDTPHWLFVFAFVIPTIIICSILGGVQLGLCGYFFEVIDNDPTFKSDPNALTWEHNCTLLDTSYNCAERGKYLDRGLHCYFKVQFLSLKNSSTFPQYINLTSNLPYNMAETGLYYPMKEGDIVKCYTNKQEDQVNILVAISPLFETYYMVGGILGVFGAISLVAAICVIPTACVRPKNRIY</sequence>
<protein>
    <submittedName>
        <fullName evidence="3">Uncharacterized protein</fullName>
    </submittedName>
</protein>
<dbReference type="RefSeq" id="XP_044554068.1">
    <property type="nucleotide sequence ID" value="XM_044688191.1"/>
</dbReference>
<evidence type="ECO:0000313" key="4">
    <source>
        <dbReference type="Proteomes" id="UP000816034"/>
    </source>
</evidence>
<feature type="region of interest" description="Disordered" evidence="1">
    <location>
        <begin position="231"/>
        <end position="272"/>
    </location>
</feature>
<feature type="compositionally biased region" description="Low complexity" evidence="1">
    <location>
        <begin position="115"/>
        <end position="125"/>
    </location>
</feature>
<feature type="compositionally biased region" description="Basic residues" evidence="1">
    <location>
        <begin position="126"/>
        <end position="140"/>
    </location>
</feature>
<feature type="transmembrane region" description="Helical" evidence="2">
    <location>
        <begin position="424"/>
        <end position="451"/>
    </location>
</feature>
<feature type="region of interest" description="Disordered" evidence="1">
    <location>
        <begin position="1"/>
        <end position="46"/>
    </location>
</feature>
<keyword evidence="4" id="KW-1185">Reference proteome</keyword>
<comment type="caution">
    <text evidence="3">The sequence shown here is derived from an EMBL/GenBank/DDBJ whole genome shotgun (WGS) entry which is preliminary data.</text>
</comment>
<keyword evidence="2" id="KW-0472">Membrane</keyword>
<feature type="compositionally biased region" description="Polar residues" evidence="1">
    <location>
        <begin position="254"/>
        <end position="263"/>
    </location>
</feature>
<name>A0AA88GX42_NAELO</name>